<dbReference type="Pfam" id="PF00990">
    <property type="entry name" value="GGDEF"/>
    <property type="match status" value="1"/>
</dbReference>
<dbReference type="Proteomes" id="UP000644140">
    <property type="component" value="Chromosome"/>
</dbReference>
<keyword evidence="1" id="KW-0548">Nucleotidyltransferase</keyword>
<dbReference type="Gene3D" id="3.30.70.270">
    <property type="match status" value="1"/>
</dbReference>
<name>A0A8B5SB77_ACIBZ</name>
<dbReference type="InterPro" id="IPR000160">
    <property type="entry name" value="GGDEF_dom"/>
</dbReference>
<sequence length="485" mass="56302">MAFSDSSIFDISPTPMWLEDYSAIKEQFNQWKDQGITNLQSFLEAHPEQVTQCAHKIKIVKVNQKTLQLFEAKNQKHLCQNLNVIFQKEMFDSHIKELVALWEGQTEFSSTTVNYTISGKKLDIKLRGAVMPGSEESLNQVLITTEDITDYQNARRLEEKNRQLAESRFIYSPASLWVEDFSRVKMRLDQLRQIGIDDFRTFLDVHTDFVNQCIEDIILLDVNQATLDLFKAPDKETLFKNLNKVFAKEIYQTFREQLIELWNGKIHHQREAINYALDGSVRNVLLQFTVFPGYEEDWSLVQVALTDITARKKAESYLEYLGKHDVLTKLFNRSFYTEEINRLERNILRPTSAVFIDMNGLKAINDQFGHDIGDGLLRRMGNILSRTIANTSYTASRIGGDEFVLLMPAANEQMVESMIMTIEELLNIDNQYYSSQPISIAIGYATTNENESIDNMLKRADLLMYQKKKNYYEYVTEMLNEQNLI</sequence>
<organism evidence="1 2">
    <name type="scientific">Acinetobacter bereziniae</name>
    <name type="common">Acinetobacter genomosp. 10</name>
    <dbReference type="NCBI Taxonomy" id="106648"/>
    <lineage>
        <taxon>Bacteria</taxon>
        <taxon>Pseudomonadati</taxon>
        <taxon>Pseudomonadota</taxon>
        <taxon>Gammaproteobacteria</taxon>
        <taxon>Moraxellales</taxon>
        <taxon>Moraxellaceae</taxon>
        <taxon>Acinetobacter</taxon>
    </lineage>
</organism>
<keyword evidence="1" id="KW-0808">Transferase</keyword>
<dbReference type="InterPro" id="IPR043128">
    <property type="entry name" value="Rev_trsase/Diguanyl_cyclase"/>
</dbReference>
<evidence type="ECO:0000313" key="2">
    <source>
        <dbReference type="Proteomes" id="UP000644140"/>
    </source>
</evidence>
<dbReference type="EC" id="2.7.7.65" evidence="1"/>
<dbReference type="PROSITE" id="PS50887">
    <property type="entry name" value="GGDEF"/>
    <property type="match status" value="1"/>
</dbReference>
<reference evidence="1" key="1">
    <citation type="submission" date="2022-02" db="EMBL/GenBank/DDBJ databases">
        <title>Characterization of Tn125 harboring carbapenem-resistant Acinetobacter bereziniae clinical isolates.</title>
        <authorList>
            <person name="Wong N.-K."/>
            <person name="Pan Q."/>
        </authorList>
    </citation>
    <scope>NUCLEOTIDE SEQUENCE</scope>
    <source>
        <strain evidence="1">GD03393</strain>
    </source>
</reference>
<dbReference type="RefSeq" id="WP_005029709.1">
    <property type="nucleotide sequence ID" value="NZ_BBLJ01000007.1"/>
</dbReference>
<dbReference type="GO" id="GO:0052621">
    <property type="term" value="F:diguanylate cyclase activity"/>
    <property type="evidence" value="ECO:0007669"/>
    <property type="project" value="UniProtKB-EC"/>
</dbReference>
<dbReference type="CDD" id="cd01949">
    <property type="entry name" value="GGDEF"/>
    <property type="match status" value="1"/>
</dbReference>
<dbReference type="AlphaFoldDB" id="A0A8B5SB77"/>
<proteinExistence type="predicted"/>
<dbReference type="EMBL" id="CP092085">
    <property type="protein sequence ID" value="UUN96380.1"/>
    <property type="molecule type" value="Genomic_DNA"/>
</dbReference>
<dbReference type="SMART" id="SM00267">
    <property type="entry name" value="GGDEF"/>
    <property type="match status" value="1"/>
</dbReference>
<dbReference type="GeneID" id="69462124"/>
<gene>
    <name evidence="1" type="ORF">I9054_013455</name>
</gene>
<evidence type="ECO:0000313" key="1">
    <source>
        <dbReference type="EMBL" id="UUN96380.1"/>
    </source>
</evidence>
<dbReference type="Pfam" id="PF13426">
    <property type="entry name" value="PAS_9"/>
    <property type="match status" value="2"/>
</dbReference>
<accession>A0A8B5SB77</accession>
<dbReference type="InterPro" id="IPR052155">
    <property type="entry name" value="Biofilm_reg_signaling"/>
</dbReference>
<dbReference type="InterPro" id="IPR000014">
    <property type="entry name" value="PAS"/>
</dbReference>
<dbReference type="PANTHER" id="PTHR44757:SF2">
    <property type="entry name" value="BIOFILM ARCHITECTURE MAINTENANCE PROTEIN MBAA"/>
    <property type="match status" value="1"/>
</dbReference>
<dbReference type="SUPFAM" id="SSF55073">
    <property type="entry name" value="Nucleotide cyclase"/>
    <property type="match status" value="1"/>
</dbReference>
<dbReference type="InterPro" id="IPR035965">
    <property type="entry name" value="PAS-like_dom_sf"/>
</dbReference>
<dbReference type="PANTHER" id="PTHR44757">
    <property type="entry name" value="DIGUANYLATE CYCLASE DGCP"/>
    <property type="match status" value="1"/>
</dbReference>
<protein>
    <submittedName>
        <fullName evidence="1">Diguanylate cyclase</fullName>
        <ecNumber evidence="1">2.7.7.65</ecNumber>
    </submittedName>
</protein>
<dbReference type="Gene3D" id="3.30.450.20">
    <property type="entry name" value="PAS domain"/>
    <property type="match status" value="2"/>
</dbReference>
<dbReference type="SUPFAM" id="SSF55785">
    <property type="entry name" value="PYP-like sensor domain (PAS domain)"/>
    <property type="match status" value="2"/>
</dbReference>
<dbReference type="InterPro" id="IPR029787">
    <property type="entry name" value="Nucleotide_cyclase"/>
</dbReference>
<dbReference type="NCBIfam" id="TIGR00254">
    <property type="entry name" value="GGDEF"/>
    <property type="match status" value="1"/>
</dbReference>